<evidence type="ECO:0000256" key="2">
    <source>
        <dbReference type="ARBA" id="ARBA00023157"/>
    </source>
</evidence>
<dbReference type="EMBL" id="JAPTMU010000280">
    <property type="protein sequence ID" value="KAJ4919527.1"/>
    <property type="molecule type" value="Genomic_DNA"/>
</dbReference>
<dbReference type="GO" id="GO:0004888">
    <property type="term" value="F:transmembrane signaling receptor activity"/>
    <property type="evidence" value="ECO:0007669"/>
    <property type="project" value="TreeGrafter"/>
</dbReference>
<gene>
    <name evidence="3" type="ORF">JOQ06_026143</name>
</gene>
<dbReference type="PANTHER" id="PTHR11481:SF64">
    <property type="entry name" value="FC RECEPTOR-LIKE PROTEIN 4"/>
    <property type="match status" value="1"/>
</dbReference>
<sequence>MVVTPDRSQFFQYESINLKCEANSTGWSVKRNTSRKISEVCTHGWRDPGNSSCLIEYAYPTHAGVYWCESPEGGCSNSVSISVNAVGVILEIPTLPVTAGDEVALRCSYKEEKKGKQKLIV</sequence>
<organism evidence="3 4">
    <name type="scientific">Pogonophryne albipinna</name>
    <dbReference type="NCBI Taxonomy" id="1090488"/>
    <lineage>
        <taxon>Eukaryota</taxon>
        <taxon>Metazoa</taxon>
        <taxon>Chordata</taxon>
        <taxon>Craniata</taxon>
        <taxon>Vertebrata</taxon>
        <taxon>Euteleostomi</taxon>
        <taxon>Actinopterygii</taxon>
        <taxon>Neopterygii</taxon>
        <taxon>Teleostei</taxon>
        <taxon>Neoteleostei</taxon>
        <taxon>Acanthomorphata</taxon>
        <taxon>Eupercaria</taxon>
        <taxon>Perciformes</taxon>
        <taxon>Notothenioidei</taxon>
        <taxon>Pogonophryne</taxon>
    </lineage>
</organism>
<name>A0AAD6F3J5_9TELE</name>
<reference evidence="3" key="1">
    <citation type="submission" date="2022-11" db="EMBL/GenBank/DDBJ databases">
        <title>Chromosome-level genome of Pogonophryne albipinna.</title>
        <authorList>
            <person name="Jo E."/>
        </authorList>
    </citation>
    <scope>NUCLEOTIDE SEQUENCE</scope>
    <source>
        <strain evidence="3">SGF0006</strain>
        <tissue evidence="3">Muscle</tissue>
    </source>
</reference>
<dbReference type="InterPro" id="IPR013783">
    <property type="entry name" value="Ig-like_fold"/>
</dbReference>
<protein>
    <recommendedName>
        <fullName evidence="5">Ig-like domain-containing protein</fullName>
    </recommendedName>
</protein>
<comment type="caution">
    <text evidence="3">The sequence shown here is derived from an EMBL/GenBank/DDBJ whole genome shotgun (WGS) entry which is preliminary data.</text>
</comment>
<proteinExistence type="predicted"/>
<dbReference type="GO" id="GO:0007166">
    <property type="term" value="P:cell surface receptor signaling pathway"/>
    <property type="evidence" value="ECO:0007669"/>
    <property type="project" value="TreeGrafter"/>
</dbReference>
<dbReference type="Proteomes" id="UP001219934">
    <property type="component" value="Unassembled WGS sequence"/>
</dbReference>
<dbReference type="GO" id="GO:0009897">
    <property type="term" value="C:external side of plasma membrane"/>
    <property type="evidence" value="ECO:0007669"/>
    <property type="project" value="TreeGrafter"/>
</dbReference>
<accession>A0AAD6F3J5</accession>
<dbReference type="GO" id="GO:0006955">
    <property type="term" value="P:immune response"/>
    <property type="evidence" value="ECO:0007669"/>
    <property type="project" value="TreeGrafter"/>
</dbReference>
<dbReference type="AlphaFoldDB" id="A0AAD6F3J5"/>
<evidence type="ECO:0000256" key="1">
    <source>
        <dbReference type="ARBA" id="ARBA00022729"/>
    </source>
</evidence>
<dbReference type="Gene3D" id="2.60.40.10">
    <property type="entry name" value="Immunoglobulins"/>
    <property type="match status" value="1"/>
</dbReference>
<keyword evidence="2" id="KW-1015">Disulfide bond</keyword>
<evidence type="ECO:0008006" key="5">
    <source>
        <dbReference type="Google" id="ProtNLM"/>
    </source>
</evidence>
<evidence type="ECO:0000313" key="4">
    <source>
        <dbReference type="Proteomes" id="UP001219934"/>
    </source>
</evidence>
<dbReference type="SUPFAM" id="SSF48726">
    <property type="entry name" value="Immunoglobulin"/>
    <property type="match status" value="1"/>
</dbReference>
<dbReference type="InterPro" id="IPR050488">
    <property type="entry name" value="Ig_Fc_receptor"/>
</dbReference>
<evidence type="ECO:0000313" key="3">
    <source>
        <dbReference type="EMBL" id="KAJ4919527.1"/>
    </source>
</evidence>
<dbReference type="InterPro" id="IPR036179">
    <property type="entry name" value="Ig-like_dom_sf"/>
</dbReference>
<keyword evidence="4" id="KW-1185">Reference proteome</keyword>
<keyword evidence="1" id="KW-0732">Signal</keyword>
<dbReference type="PANTHER" id="PTHR11481">
    <property type="entry name" value="IMMUNOGLOBULIN FC RECEPTOR"/>
    <property type="match status" value="1"/>
</dbReference>